<protein>
    <submittedName>
        <fullName evidence="2">Uncharacterized protein</fullName>
    </submittedName>
</protein>
<evidence type="ECO:0000313" key="2">
    <source>
        <dbReference type="EMBL" id="QOP44715.1"/>
    </source>
</evidence>
<organism evidence="2 3">
    <name type="scientific">Sulfurimonas sediminis</name>
    <dbReference type="NCBI Taxonomy" id="2590020"/>
    <lineage>
        <taxon>Bacteria</taxon>
        <taxon>Pseudomonadati</taxon>
        <taxon>Campylobacterota</taxon>
        <taxon>Epsilonproteobacteria</taxon>
        <taxon>Campylobacterales</taxon>
        <taxon>Sulfurimonadaceae</taxon>
        <taxon>Sulfurimonas</taxon>
    </lineage>
</organism>
<sequence length="119" mass="13367">MVQNKVDTKEYEEGRDLLDTIDDPHGLYEEESINNTPAEELDLKQIVKEEKAKIKTLSLKNTKHGFRGSVSIVRIIPYILLILGFIALKNNEVLELAYYIPSLLIGIITGALVSKEVLA</sequence>
<gene>
    <name evidence="2" type="ORF">FJR45_05975</name>
</gene>
<proteinExistence type="predicted"/>
<dbReference type="EMBL" id="CP041235">
    <property type="protein sequence ID" value="QOP44715.1"/>
    <property type="molecule type" value="Genomic_DNA"/>
</dbReference>
<name>A0A7M1B4Y6_9BACT</name>
<feature type="transmembrane region" description="Helical" evidence="1">
    <location>
        <begin position="96"/>
        <end position="114"/>
    </location>
</feature>
<accession>A0A7M1B4Y6</accession>
<keyword evidence="1" id="KW-0472">Membrane</keyword>
<dbReference type="AlphaFoldDB" id="A0A7M1B4Y6"/>
<keyword evidence="1" id="KW-0812">Transmembrane</keyword>
<keyword evidence="3" id="KW-1185">Reference proteome</keyword>
<dbReference type="KEGG" id="ssei:FJR45_05975"/>
<keyword evidence="1" id="KW-1133">Transmembrane helix</keyword>
<reference evidence="2 3" key="1">
    <citation type="submission" date="2019-06" db="EMBL/GenBank/DDBJ databases">
        <title>Sulfurimonas gotlandica sp. nov., a chemoautotrophic and psychrotolerant epsilonproteobacterium isolated from a pelagic redoxcline, and an emended description of the genus Sulfurimonas.</title>
        <authorList>
            <person name="Wang S."/>
            <person name="Jiang L."/>
            <person name="Shao Z."/>
        </authorList>
    </citation>
    <scope>NUCLEOTIDE SEQUENCE [LARGE SCALE GENOMIC DNA]</scope>
    <source>
        <strain evidence="2 3">S2-6</strain>
    </source>
</reference>
<evidence type="ECO:0000256" key="1">
    <source>
        <dbReference type="SAM" id="Phobius"/>
    </source>
</evidence>
<dbReference type="Proteomes" id="UP000593719">
    <property type="component" value="Chromosome"/>
</dbReference>
<feature type="transmembrane region" description="Helical" evidence="1">
    <location>
        <begin position="72"/>
        <end position="90"/>
    </location>
</feature>
<evidence type="ECO:0000313" key="3">
    <source>
        <dbReference type="Proteomes" id="UP000593719"/>
    </source>
</evidence>